<proteinExistence type="predicted"/>
<dbReference type="CDD" id="cd06267">
    <property type="entry name" value="PBP1_LacI_sugar_binding-like"/>
    <property type="match status" value="1"/>
</dbReference>
<evidence type="ECO:0000256" key="1">
    <source>
        <dbReference type="ARBA" id="ARBA00022491"/>
    </source>
</evidence>
<accession>A0ABU4HXK4</accession>
<gene>
    <name evidence="6" type="ORF">R7226_26625</name>
</gene>
<evidence type="ECO:0000259" key="5">
    <source>
        <dbReference type="PROSITE" id="PS50932"/>
    </source>
</evidence>
<dbReference type="Pfam" id="PF13377">
    <property type="entry name" value="Peripla_BP_3"/>
    <property type="match status" value="1"/>
</dbReference>
<organism evidence="6 7">
    <name type="scientific">Conexibacter stalactiti</name>
    <dbReference type="NCBI Taxonomy" id="1940611"/>
    <lineage>
        <taxon>Bacteria</taxon>
        <taxon>Bacillati</taxon>
        <taxon>Actinomycetota</taxon>
        <taxon>Thermoleophilia</taxon>
        <taxon>Solirubrobacterales</taxon>
        <taxon>Conexibacteraceae</taxon>
        <taxon>Conexibacter</taxon>
    </lineage>
</organism>
<dbReference type="InterPro" id="IPR010982">
    <property type="entry name" value="Lambda_DNA-bd_dom_sf"/>
</dbReference>
<dbReference type="InterPro" id="IPR046335">
    <property type="entry name" value="LacI/GalR-like_sensor"/>
</dbReference>
<dbReference type="RefSeq" id="WP_318600428.1">
    <property type="nucleotide sequence ID" value="NZ_JAWSTH010000111.1"/>
</dbReference>
<dbReference type="Gene3D" id="1.10.260.40">
    <property type="entry name" value="lambda repressor-like DNA-binding domains"/>
    <property type="match status" value="1"/>
</dbReference>
<name>A0ABU4HXK4_9ACTN</name>
<evidence type="ECO:0000256" key="4">
    <source>
        <dbReference type="ARBA" id="ARBA00023163"/>
    </source>
</evidence>
<keyword evidence="3 6" id="KW-0238">DNA-binding</keyword>
<dbReference type="SUPFAM" id="SSF53822">
    <property type="entry name" value="Periplasmic binding protein-like I"/>
    <property type="match status" value="1"/>
</dbReference>
<dbReference type="Pfam" id="PF00356">
    <property type="entry name" value="LacI"/>
    <property type="match status" value="1"/>
</dbReference>
<dbReference type="InterPro" id="IPR028082">
    <property type="entry name" value="Peripla_BP_I"/>
</dbReference>
<dbReference type="Gene3D" id="3.40.50.2300">
    <property type="match status" value="2"/>
</dbReference>
<dbReference type="PROSITE" id="PS50932">
    <property type="entry name" value="HTH_LACI_2"/>
    <property type="match status" value="1"/>
</dbReference>
<dbReference type="GO" id="GO:0003677">
    <property type="term" value="F:DNA binding"/>
    <property type="evidence" value="ECO:0007669"/>
    <property type="project" value="UniProtKB-KW"/>
</dbReference>
<dbReference type="PANTHER" id="PTHR30146">
    <property type="entry name" value="LACI-RELATED TRANSCRIPTIONAL REPRESSOR"/>
    <property type="match status" value="1"/>
</dbReference>
<dbReference type="CDD" id="cd01392">
    <property type="entry name" value="HTH_LacI"/>
    <property type="match status" value="1"/>
</dbReference>
<evidence type="ECO:0000313" key="7">
    <source>
        <dbReference type="Proteomes" id="UP001284601"/>
    </source>
</evidence>
<dbReference type="PANTHER" id="PTHR30146:SF148">
    <property type="entry name" value="HTH-TYPE TRANSCRIPTIONAL REPRESSOR PURR-RELATED"/>
    <property type="match status" value="1"/>
</dbReference>
<reference evidence="6 7" key="2">
    <citation type="submission" date="2023-10" db="EMBL/GenBank/DDBJ databases">
        <authorList>
            <person name="Han X.F."/>
        </authorList>
    </citation>
    <scope>NUCLEOTIDE SEQUENCE [LARGE SCALE GENOMIC DNA]</scope>
    <source>
        <strain evidence="6 7">KCTC 39840</strain>
    </source>
</reference>
<dbReference type="InterPro" id="IPR000843">
    <property type="entry name" value="HTH_LacI"/>
</dbReference>
<reference evidence="7" key="1">
    <citation type="submission" date="2023-07" db="EMBL/GenBank/DDBJ databases">
        <title>Conexibacter stalactiti sp. nov., isolated from stalactites in a lava cave and emended description of the genus Conexibacter.</title>
        <authorList>
            <person name="Lee S.D."/>
        </authorList>
    </citation>
    <scope>NUCLEOTIDE SEQUENCE [LARGE SCALE GENOMIC DNA]</scope>
    <source>
        <strain evidence="7">KCTC 39840</strain>
    </source>
</reference>
<keyword evidence="7" id="KW-1185">Reference proteome</keyword>
<keyword evidence="2" id="KW-0805">Transcription regulation</keyword>
<feature type="domain" description="HTH lacI-type" evidence="5">
    <location>
        <begin position="2"/>
        <end position="56"/>
    </location>
</feature>
<evidence type="ECO:0000256" key="3">
    <source>
        <dbReference type="ARBA" id="ARBA00023125"/>
    </source>
</evidence>
<evidence type="ECO:0000256" key="2">
    <source>
        <dbReference type="ARBA" id="ARBA00023015"/>
    </source>
</evidence>
<sequence>MVTISQVAEHAGVSPATVSRVLNGDERVGDEYKQRVHDAVAALGYRPNRLARSLRTQRRSAIGVVVSDIENPHFSEMVRAVEDLAYGAGHHLLVCNTDESAEKQRTYLEMLADEHVLGVILSPSHPAGEEIGLLIDRGIPVVAFDREVSDQRADVVIADNVKGARTATELLLRAGHTDVVYVGGRSDVETGAERLDGYALTMRRAGLVPRVAEADFRIEGARAAMTELLAAPQRPTALVVANNLMTVGVLAAMREHGLRAPDDLALVGIDDPFWAPYLDPPLTVVAQPVRKMAADAMELLHDRVSGRRTEPRRIVHPFELRRRVSCGTADPTTQ</sequence>
<keyword evidence="1" id="KW-0678">Repressor</keyword>
<evidence type="ECO:0000313" key="6">
    <source>
        <dbReference type="EMBL" id="MDW5597958.1"/>
    </source>
</evidence>
<dbReference type="Proteomes" id="UP001284601">
    <property type="component" value="Unassembled WGS sequence"/>
</dbReference>
<dbReference type="SMART" id="SM00354">
    <property type="entry name" value="HTH_LACI"/>
    <property type="match status" value="1"/>
</dbReference>
<protein>
    <submittedName>
        <fullName evidence="6">LacI family DNA-binding transcriptional regulator</fullName>
    </submittedName>
</protein>
<dbReference type="SUPFAM" id="SSF47413">
    <property type="entry name" value="lambda repressor-like DNA-binding domains"/>
    <property type="match status" value="1"/>
</dbReference>
<comment type="caution">
    <text evidence="6">The sequence shown here is derived from an EMBL/GenBank/DDBJ whole genome shotgun (WGS) entry which is preliminary data.</text>
</comment>
<keyword evidence="4" id="KW-0804">Transcription</keyword>
<dbReference type="EMBL" id="JAWSTH010000111">
    <property type="protein sequence ID" value="MDW5597958.1"/>
    <property type="molecule type" value="Genomic_DNA"/>
</dbReference>